<dbReference type="Pfam" id="PF04079">
    <property type="entry name" value="SMC_ScpB"/>
    <property type="match status" value="1"/>
</dbReference>
<dbReference type="InterPro" id="IPR036390">
    <property type="entry name" value="WH_DNA-bd_sf"/>
</dbReference>
<dbReference type="RefSeq" id="WP_096740723.1">
    <property type="nucleotide sequence ID" value="NZ_CP023510.1"/>
</dbReference>
<dbReference type="EMBL" id="CP023510">
    <property type="protein sequence ID" value="ATF62644.1"/>
    <property type="molecule type" value="Genomic_DNA"/>
</dbReference>
<keyword evidence="3" id="KW-0159">Chromosome partition</keyword>
<evidence type="ECO:0000256" key="2">
    <source>
        <dbReference type="ARBA" id="ARBA00022618"/>
    </source>
</evidence>
<sequence length="348" mass="37214">MSNHGSRFDREFTPDDLAIVNMGYWDPNADEDSEQADSVPVEAVEAEISKPAEADAELAEHEVAAAPLDEVTEEAEVIEEAKEAEAAETVEDSDGSDISDSSEESQEPASRESEESVTKSVTKSAKIPAGGPSTAPSVAVDAEAEFSKVEAIPGGVKSAIEAILAVAEAPVSVRELSAALIVSERAVEHALDQLYREYNGEESGYGEDENRVAPEPRGFQLRNIAGGWKLYARDDFAPWVARFVTRSKSATLSKPAYETLAVIAYQQPVTRARVASIRGVNADAAIRQLLQRQLIREAGREAGSGATLYETTELLLAKLGLNSLEELPALAPFLPDDTEAAVLAEGND</sequence>
<keyword evidence="2" id="KW-0132">Cell division</keyword>
<evidence type="ECO:0000256" key="4">
    <source>
        <dbReference type="ARBA" id="ARBA00023306"/>
    </source>
</evidence>
<evidence type="ECO:0000256" key="5">
    <source>
        <dbReference type="SAM" id="MobiDB-lite"/>
    </source>
</evidence>
<name>A0A291DDZ7_9MICC</name>
<feature type="region of interest" description="Disordered" evidence="5">
    <location>
        <begin position="23"/>
        <end position="136"/>
    </location>
</feature>
<accession>A0A291DDZ7</accession>
<dbReference type="AlphaFoldDB" id="A0A291DDZ7"/>
<dbReference type="GO" id="GO:0051301">
    <property type="term" value="P:cell division"/>
    <property type="evidence" value="ECO:0007669"/>
    <property type="project" value="UniProtKB-KW"/>
</dbReference>
<proteinExistence type="predicted"/>
<organism evidence="6 7">
    <name type="scientific">Rothia mucilaginosa</name>
    <dbReference type="NCBI Taxonomy" id="43675"/>
    <lineage>
        <taxon>Bacteria</taxon>
        <taxon>Bacillati</taxon>
        <taxon>Actinomycetota</taxon>
        <taxon>Actinomycetes</taxon>
        <taxon>Micrococcales</taxon>
        <taxon>Micrococcaceae</taxon>
        <taxon>Rothia</taxon>
    </lineage>
</organism>
<keyword evidence="4" id="KW-0131">Cell cycle</keyword>
<gene>
    <name evidence="6" type="primary">scpB</name>
    <name evidence="6" type="ORF">CO690_02705</name>
</gene>
<dbReference type="GO" id="GO:0051304">
    <property type="term" value="P:chromosome separation"/>
    <property type="evidence" value="ECO:0007669"/>
    <property type="project" value="InterPro"/>
</dbReference>
<protein>
    <submittedName>
        <fullName evidence="6">SMC-Scp complex subunit ScpB</fullName>
    </submittedName>
</protein>
<feature type="compositionally biased region" description="Acidic residues" evidence="5">
    <location>
        <begin position="86"/>
        <end position="106"/>
    </location>
</feature>
<evidence type="ECO:0000256" key="3">
    <source>
        <dbReference type="ARBA" id="ARBA00022829"/>
    </source>
</evidence>
<dbReference type="InterPro" id="IPR005234">
    <property type="entry name" value="ScpB_csome_segregation"/>
</dbReference>
<dbReference type="PANTHER" id="PTHR34298:SF2">
    <property type="entry name" value="SEGREGATION AND CONDENSATION PROTEIN B"/>
    <property type="match status" value="1"/>
</dbReference>
<dbReference type="SUPFAM" id="SSF46785">
    <property type="entry name" value="Winged helix' DNA-binding domain"/>
    <property type="match status" value="2"/>
</dbReference>
<evidence type="ECO:0000256" key="1">
    <source>
        <dbReference type="ARBA" id="ARBA00022490"/>
    </source>
</evidence>
<reference evidence="7" key="1">
    <citation type="submission" date="2017-09" db="EMBL/GenBank/DDBJ databases">
        <title>FDA dAtabase for Regulatory Grade micrObial Sequences (FDA-ARGOS): Supporting development and validation of Infectious Disease Dx tests.</title>
        <authorList>
            <person name="Minogue T."/>
            <person name="Wolcott M."/>
            <person name="Wasieloski L."/>
            <person name="Aguilar W."/>
            <person name="Moore D."/>
            <person name="Tallon L."/>
            <person name="Sadzewicz L."/>
            <person name="Ott S."/>
            <person name="Zhao X."/>
            <person name="Nagaraj S."/>
            <person name="Vavikolanu K."/>
            <person name="Aluvathingal J."/>
            <person name="Nadendla S."/>
            <person name="Sichtig H."/>
        </authorList>
    </citation>
    <scope>NUCLEOTIDE SEQUENCE [LARGE SCALE GENOMIC DNA]</scope>
    <source>
        <strain evidence="7">FDAARGOS_369</strain>
    </source>
</reference>
<evidence type="ECO:0000313" key="7">
    <source>
        <dbReference type="Proteomes" id="UP000218628"/>
    </source>
</evidence>
<dbReference type="NCBIfam" id="TIGR00281">
    <property type="entry name" value="SMC-Scp complex subunit ScpB"/>
    <property type="match status" value="1"/>
</dbReference>
<evidence type="ECO:0000313" key="6">
    <source>
        <dbReference type="EMBL" id="ATF62644.1"/>
    </source>
</evidence>
<keyword evidence="1" id="KW-0963">Cytoplasm</keyword>
<feature type="compositionally biased region" description="Basic and acidic residues" evidence="5">
    <location>
        <begin position="47"/>
        <end position="63"/>
    </location>
</feature>
<dbReference type="PANTHER" id="PTHR34298">
    <property type="entry name" value="SEGREGATION AND CONDENSATION PROTEIN B"/>
    <property type="match status" value="1"/>
</dbReference>
<dbReference type="Proteomes" id="UP000218628">
    <property type="component" value="Chromosome"/>
</dbReference>
<dbReference type="InterPro" id="IPR036388">
    <property type="entry name" value="WH-like_DNA-bd_sf"/>
</dbReference>
<dbReference type="Gene3D" id="1.10.10.10">
    <property type="entry name" value="Winged helix-like DNA-binding domain superfamily/Winged helix DNA-binding domain"/>
    <property type="match status" value="2"/>
</dbReference>